<keyword evidence="9" id="KW-1185">Reference proteome</keyword>
<name>A0A814GKS5_9BILA</name>
<feature type="transmembrane region" description="Helical" evidence="5">
    <location>
        <begin position="187"/>
        <end position="210"/>
    </location>
</feature>
<dbReference type="OrthoDB" id="10034622at2759"/>
<accession>A0A814GKS5</accession>
<dbReference type="EMBL" id="CAJNOI010000070">
    <property type="protein sequence ID" value="CAF0997628.1"/>
    <property type="molecule type" value="Genomic_DNA"/>
</dbReference>
<feature type="transmembrane region" description="Helical" evidence="5">
    <location>
        <begin position="273"/>
        <end position="293"/>
    </location>
</feature>
<dbReference type="Proteomes" id="UP000663877">
    <property type="component" value="Unassembled WGS sequence"/>
</dbReference>
<sequence>MSSNNNTSISLAIIQLQSAFRYSSLILGFILLIGGVLGNILYIIVFIKGGNYKNNACSLYMFVRTFLDLNILLTGLTTRILATGFHVDFTLVNRIWCKTRVGFLDINSQSTYTLICVHAIDAFMCSSPSVVRRQKSTIQIARYLIAGALCFWFIHEIPYFILQDLVIVGGAPMCITTNTIFAQYRSYFVALCIVTIIPIVVISIFGFLTVRHMKTISITRSLSSLTRQTISMALFQIVAVLVFNGPNAASIMYSVATANVAKDSYRRAVEQPISSLIATYSYGPFASSFYCYCLSKRFRKQLIVSLKEVFGSIRTNQVFPSTHRTGTRTQLPLYVNT</sequence>
<dbReference type="AlphaFoldDB" id="A0A814GKS5"/>
<protein>
    <recommendedName>
        <fullName evidence="6">G-protein coupled receptors family 1 profile domain-containing protein</fullName>
    </recommendedName>
</protein>
<comment type="subcellular location">
    <subcellularLocation>
        <location evidence="1">Membrane</location>
    </subcellularLocation>
</comment>
<evidence type="ECO:0000256" key="5">
    <source>
        <dbReference type="SAM" id="Phobius"/>
    </source>
</evidence>
<dbReference type="Gene3D" id="1.20.1070.10">
    <property type="entry name" value="Rhodopsin 7-helix transmembrane proteins"/>
    <property type="match status" value="1"/>
</dbReference>
<gene>
    <name evidence="7" type="ORF">BJG266_LOCUS15754</name>
    <name evidence="8" type="ORF">QVE165_LOCUS18489</name>
</gene>
<evidence type="ECO:0000313" key="7">
    <source>
        <dbReference type="EMBL" id="CAF0997628.1"/>
    </source>
</evidence>
<evidence type="ECO:0000313" key="10">
    <source>
        <dbReference type="Proteomes" id="UP000663877"/>
    </source>
</evidence>
<dbReference type="SUPFAM" id="SSF81321">
    <property type="entry name" value="Family A G protein-coupled receptor-like"/>
    <property type="match status" value="1"/>
</dbReference>
<feature type="domain" description="G-protein coupled receptors family 1 profile" evidence="6">
    <location>
        <begin position="38"/>
        <end position="292"/>
    </location>
</feature>
<dbReference type="InterPro" id="IPR017452">
    <property type="entry name" value="GPCR_Rhodpsn_7TM"/>
</dbReference>
<evidence type="ECO:0000259" key="6">
    <source>
        <dbReference type="PROSITE" id="PS50262"/>
    </source>
</evidence>
<evidence type="ECO:0000256" key="3">
    <source>
        <dbReference type="ARBA" id="ARBA00022989"/>
    </source>
</evidence>
<dbReference type="PROSITE" id="PS50262">
    <property type="entry name" value="G_PROTEIN_RECEP_F1_2"/>
    <property type="match status" value="1"/>
</dbReference>
<evidence type="ECO:0000313" key="8">
    <source>
        <dbReference type="EMBL" id="CAF1067282.1"/>
    </source>
</evidence>
<evidence type="ECO:0000256" key="2">
    <source>
        <dbReference type="ARBA" id="ARBA00022692"/>
    </source>
</evidence>
<evidence type="ECO:0000256" key="4">
    <source>
        <dbReference type="ARBA" id="ARBA00023136"/>
    </source>
</evidence>
<keyword evidence="3 5" id="KW-1133">Transmembrane helix</keyword>
<feature type="transmembrane region" description="Helical" evidence="5">
    <location>
        <begin position="230"/>
        <end position="253"/>
    </location>
</feature>
<keyword evidence="2 5" id="KW-0812">Transmembrane</keyword>
<feature type="transmembrane region" description="Helical" evidence="5">
    <location>
        <begin position="143"/>
        <end position="162"/>
    </location>
</feature>
<evidence type="ECO:0000256" key="1">
    <source>
        <dbReference type="ARBA" id="ARBA00004370"/>
    </source>
</evidence>
<dbReference type="Proteomes" id="UP000663832">
    <property type="component" value="Unassembled WGS sequence"/>
</dbReference>
<dbReference type="EMBL" id="CAJNOM010000109">
    <property type="protein sequence ID" value="CAF1067282.1"/>
    <property type="molecule type" value="Genomic_DNA"/>
</dbReference>
<reference evidence="7" key="1">
    <citation type="submission" date="2021-02" db="EMBL/GenBank/DDBJ databases">
        <authorList>
            <person name="Nowell W R."/>
        </authorList>
    </citation>
    <scope>NUCLEOTIDE SEQUENCE</scope>
</reference>
<evidence type="ECO:0000313" key="9">
    <source>
        <dbReference type="Proteomes" id="UP000663832"/>
    </source>
</evidence>
<proteinExistence type="predicted"/>
<keyword evidence="4 5" id="KW-0472">Membrane</keyword>
<organism evidence="7 10">
    <name type="scientific">Adineta steineri</name>
    <dbReference type="NCBI Taxonomy" id="433720"/>
    <lineage>
        <taxon>Eukaryota</taxon>
        <taxon>Metazoa</taxon>
        <taxon>Spiralia</taxon>
        <taxon>Gnathifera</taxon>
        <taxon>Rotifera</taxon>
        <taxon>Eurotatoria</taxon>
        <taxon>Bdelloidea</taxon>
        <taxon>Adinetida</taxon>
        <taxon>Adinetidae</taxon>
        <taxon>Adineta</taxon>
    </lineage>
</organism>
<feature type="transmembrane region" description="Helical" evidence="5">
    <location>
        <begin position="25"/>
        <end position="47"/>
    </location>
</feature>
<dbReference type="GO" id="GO:0016020">
    <property type="term" value="C:membrane"/>
    <property type="evidence" value="ECO:0007669"/>
    <property type="project" value="UniProtKB-SubCell"/>
</dbReference>
<comment type="caution">
    <text evidence="7">The sequence shown here is derived from an EMBL/GenBank/DDBJ whole genome shotgun (WGS) entry which is preliminary data.</text>
</comment>